<keyword evidence="9" id="KW-1185">Reference proteome</keyword>
<evidence type="ECO:0000256" key="1">
    <source>
        <dbReference type="ARBA" id="ARBA00004613"/>
    </source>
</evidence>
<evidence type="ECO:0000256" key="5">
    <source>
        <dbReference type="ARBA" id="ARBA00023157"/>
    </source>
</evidence>
<feature type="region of interest" description="Disordered" evidence="6">
    <location>
        <begin position="269"/>
        <end position="307"/>
    </location>
</feature>
<keyword evidence="4" id="KW-0928">Hypersensitive response elicitation</keyword>
<protein>
    <recommendedName>
        <fullName evidence="10">Elicitin</fullName>
    </recommendedName>
</protein>
<feature type="signal peptide" evidence="7">
    <location>
        <begin position="1"/>
        <end position="20"/>
    </location>
</feature>
<dbReference type="InParanoid" id="G4YL88"/>
<accession>G4YL88</accession>
<dbReference type="GO" id="GO:0052040">
    <property type="term" value="P:symbiont-mediated perturbation of host programmed cell death"/>
    <property type="evidence" value="ECO:0007669"/>
    <property type="project" value="UniProtKB-KW"/>
</dbReference>
<dbReference type="InterPro" id="IPR036470">
    <property type="entry name" value="Elicitin_sf"/>
</dbReference>
<organism evidence="8 9">
    <name type="scientific">Phytophthora sojae (strain P6497)</name>
    <name type="common">Soybean stem and root rot agent</name>
    <name type="synonym">Phytophthora megasperma f. sp. glycines</name>
    <dbReference type="NCBI Taxonomy" id="1094619"/>
    <lineage>
        <taxon>Eukaryota</taxon>
        <taxon>Sar</taxon>
        <taxon>Stramenopiles</taxon>
        <taxon>Oomycota</taxon>
        <taxon>Peronosporomycetes</taxon>
        <taxon>Peronosporales</taxon>
        <taxon>Peronosporaceae</taxon>
        <taxon>Phytophthora</taxon>
    </lineage>
</organism>
<feature type="chain" id="PRO_5003471354" description="Elicitin" evidence="7">
    <location>
        <begin position="21"/>
        <end position="307"/>
    </location>
</feature>
<evidence type="ECO:0000313" key="8">
    <source>
        <dbReference type="EMBL" id="EGZ30003.1"/>
    </source>
</evidence>
<dbReference type="GeneID" id="20637868"/>
<dbReference type="Gene3D" id="1.10.239.10">
    <property type="entry name" value="Elicitin domain"/>
    <property type="match status" value="1"/>
</dbReference>
<keyword evidence="5" id="KW-1015">Disulfide bond</keyword>
<evidence type="ECO:0000313" key="9">
    <source>
        <dbReference type="Proteomes" id="UP000002640"/>
    </source>
</evidence>
<dbReference type="Proteomes" id="UP000002640">
    <property type="component" value="Unassembled WGS sequence"/>
</dbReference>
<dbReference type="SUPFAM" id="SSF48647">
    <property type="entry name" value="Fungal elicitin"/>
    <property type="match status" value="1"/>
</dbReference>
<evidence type="ECO:0000256" key="7">
    <source>
        <dbReference type="SAM" id="SignalP"/>
    </source>
</evidence>
<evidence type="ECO:0008006" key="10">
    <source>
        <dbReference type="Google" id="ProtNLM"/>
    </source>
</evidence>
<proteinExistence type="inferred from homology"/>
<dbReference type="Pfam" id="PF00964">
    <property type="entry name" value="Elicitin"/>
    <property type="match status" value="1"/>
</dbReference>
<dbReference type="KEGG" id="psoj:PHYSODRAFT_248866"/>
<evidence type="ECO:0000256" key="3">
    <source>
        <dbReference type="ARBA" id="ARBA00022525"/>
    </source>
</evidence>
<gene>
    <name evidence="8" type="ORF">PHYSODRAFT_248866</name>
</gene>
<keyword evidence="3" id="KW-0964">Secreted</keyword>
<dbReference type="OMA" id="NLQATCT"/>
<comment type="similarity">
    <text evidence="2">Belongs to the elicitin family.</text>
</comment>
<sequence>MRCWTFGAALAMMVFGAADALENCDSNVLVNAYAGLNVNSQLVTCMTQNNFSAALDGSVDLTTVNAASAPDQVKAICASDSCKTILSTLVGSANFNLTNCIVGNNIVLMTEISNLQATCTALASTTAPAATTAAPTTAPAATTAAPTPAPVATTAAPTPAPVATTAAPTPAPVATTAAPTPAPVATTAAPTPAPVATTAAPAATTAAPTPAPVATTAAPTAAPVATPAPTPAPVATTAAPVATTAAPVATTAAPVATTAAPVATTAAPVATTAAPSDDNTQQQQTFSTLNSDSGSAGGVSPGKYCEH</sequence>
<comment type="subcellular location">
    <subcellularLocation>
        <location evidence="1">Secreted</location>
    </subcellularLocation>
</comment>
<reference evidence="8 9" key="1">
    <citation type="journal article" date="2006" name="Science">
        <title>Phytophthora genome sequences uncover evolutionary origins and mechanisms of pathogenesis.</title>
        <authorList>
            <person name="Tyler B.M."/>
            <person name="Tripathy S."/>
            <person name="Zhang X."/>
            <person name="Dehal P."/>
            <person name="Jiang R.H."/>
            <person name="Aerts A."/>
            <person name="Arredondo F.D."/>
            <person name="Baxter L."/>
            <person name="Bensasson D."/>
            <person name="Beynon J.L."/>
            <person name="Chapman J."/>
            <person name="Damasceno C.M."/>
            <person name="Dorrance A.E."/>
            <person name="Dou D."/>
            <person name="Dickerman A.W."/>
            <person name="Dubchak I.L."/>
            <person name="Garbelotto M."/>
            <person name="Gijzen M."/>
            <person name="Gordon S.G."/>
            <person name="Govers F."/>
            <person name="Grunwald N.J."/>
            <person name="Huang W."/>
            <person name="Ivors K.L."/>
            <person name="Jones R.W."/>
            <person name="Kamoun S."/>
            <person name="Krampis K."/>
            <person name="Lamour K.H."/>
            <person name="Lee M.K."/>
            <person name="McDonald W.H."/>
            <person name="Medina M."/>
            <person name="Meijer H.J."/>
            <person name="Nordberg E.K."/>
            <person name="Maclean D.J."/>
            <person name="Ospina-Giraldo M.D."/>
            <person name="Morris P.F."/>
            <person name="Phuntumart V."/>
            <person name="Putnam N.H."/>
            <person name="Rash S."/>
            <person name="Rose J.K."/>
            <person name="Sakihama Y."/>
            <person name="Salamov A.A."/>
            <person name="Savidor A."/>
            <person name="Scheuring C.F."/>
            <person name="Smith B.M."/>
            <person name="Sobral B.W."/>
            <person name="Terry A."/>
            <person name="Torto-Alalibo T.A."/>
            <person name="Win J."/>
            <person name="Xu Z."/>
            <person name="Zhang H."/>
            <person name="Grigoriev I.V."/>
            <person name="Rokhsar D.S."/>
            <person name="Boore J.L."/>
        </authorList>
    </citation>
    <scope>NUCLEOTIDE SEQUENCE [LARGE SCALE GENOMIC DNA]</scope>
    <source>
        <strain evidence="8 9">P6497</strain>
    </source>
</reference>
<evidence type="ECO:0000256" key="2">
    <source>
        <dbReference type="ARBA" id="ARBA00009544"/>
    </source>
</evidence>
<feature type="compositionally biased region" description="Polar residues" evidence="6">
    <location>
        <begin position="277"/>
        <end position="294"/>
    </location>
</feature>
<keyword evidence="7" id="KW-0732">Signal</keyword>
<dbReference type="SMART" id="SM01187">
    <property type="entry name" value="Elicitin"/>
    <property type="match status" value="1"/>
</dbReference>
<dbReference type="RefSeq" id="XP_009517278.1">
    <property type="nucleotide sequence ID" value="XM_009518983.1"/>
</dbReference>
<evidence type="ECO:0000256" key="4">
    <source>
        <dbReference type="ARBA" id="ARBA00022978"/>
    </source>
</evidence>
<dbReference type="EMBL" id="JH159151">
    <property type="protein sequence ID" value="EGZ30003.1"/>
    <property type="molecule type" value="Genomic_DNA"/>
</dbReference>
<feature type="region of interest" description="Disordered" evidence="6">
    <location>
        <begin position="134"/>
        <end position="214"/>
    </location>
</feature>
<dbReference type="AlphaFoldDB" id="G4YL88"/>
<dbReference type="InterPro" id="IPR002200">
    <property type="entry name" value="Elicitin"/>
</dbReference>
<evidence type="ECO:0000256" key="6">
    <source>
        <dbReference type="SAM" id="MobiDB-lite"/>
    </source>
</evidence>
<name>G4YL88_PHYSP</name>
<dbReference type="GO" id="GO:0005576">
    <property type="term" value="C:extracellular region"/>
    <property type="evidence" value="ECO:0007669"/>
    <property type="project" value="UniProtKB-SubCell"/>
</dbReference>